<gene>
    <name evidence="7" type="primary">nucH</name>
    <name evidence="7" type="ORF">CLCY_17c00070</name>
</gene>
<sequence>MKKLKSLSVALSFMLVFTMSIIKADAATFTSTSAKVLSVYDGDTITVQLGKKQEKVRLIGVNTPELKPLQTYGKEAANYTKSKLTGKTVYLTYDVGQRDKYGRLLAYVWISKPTSDSAKEIRAKMFNANLLLNGYAQVMTVQPNSKYAKTFATFQSEAVKGKKGLWGKTSPAPSKSSTPSTSKLGDNSTVYYVPNGKSYHSTKSCTTLSRSKTIKSGKLKDVKRLGKSDPCNKCVK</sequence>
<dbReference type="RefSeq" id="WP_278336146.1">
    <property type="nucleotide sequence ID" value="NZ_LFVU01000023.1"/>
</dbReference>
<dbReference type="InterPro" id="IPR002071">
    <property type="entry name" value="Thermonucl_AS"/>
</dbReference>
<evidence type="ECO:0000256" key="2">
    <source>
        <dbReference type="ARBA" id="ARBA00022759"/>
    </source>
</evidence>
<dbReference type="Proteomes" id="UP000036756">
    <property type="component" value="Unassembled WGS sequence"/>
</dbReference>
<dbReference type="PATRIC" id="fig|1121307.3.peg.334"/>
<keyword evidence="8" id="KW-1185">Reference proteome</keyword>
<dbReference type="PANTHER" id="PTHR12302:SF3">
    <property type="entry name" value="SERINE_THREONINE-PROTEIN KINASE 31"/>
    <property type="match status" value="1"/>
</dbReference>
<keyword evidence="2" id="KW-0255">Endonuclease</keyword>
<accession>A0A0J8DDK7</accession>
<dbReference type="EC" id="3.1.31.1" evidence="7"/>
<dbReference type="InterPro" id="IPR035437">
    <property type="entry name" value="SNase_OB-fold_sf"/>
</dbReference>
<feature type="compositionally biased region" description="Low complexity" evidence="4">
    <location>
        <begin position="168"/>
        <end position="183"/>
    </location>
</feature>
<dbReference type="STRING" id="1121307.CLCY_17c00070"/>
<dbReference type="PANTHER" id="PTHR12302">
    <property type="entry name" value="EBNA2 BINDING PROTEIN P100"/>
    <property type="match status" value="1"/>
</dbReference>
<keyword evidence="5" id="KW-0732">Signal</keyword>
<reference evidence="7 8" key="1">
    <citation type="submission" date="2015-06" db="EMBL/GenBank/DDBJ databases">
        <title>Draft genome sequence of the purine-degrading Clostridium cylindrosporum HC-1 (DSM 605).</title>
        <authorList>
            <person name="Poehlein A."/>
            <person name="Schiel-Bengelsdorf B."/>
            <person name="Bengelsdorf F."/>
            <person name="Daniel R."/>
            <person name="Duerre P."/>
        </authorList>
    </citation>
    <scope>NUCLEOTIDE SEQUENCE [LARGE SCALE GENOMIC DNA]</scope>
    <source>
        <strain evidence="7 8">DSM 605</strain>
    </source>
</reference>
<feature type="chain" id="PRO_5005296315" evidence="5">
    <location>
        <begin position="27"/>
        <end position="236"/>
    </location>
</feature>
<keyword evidence="1" id="KW-0540">Nuclease</keyword>
<dbReference type="InterPro" id="IPR016071">
    <property type="entry name" value="Staphylococal_nuclease_OB-fold"/>
</dbReference>
<evidence type="ECO:0000259" key="6">
    <source>
        <dbReference type="PROSITE" id="PS50830"/>
    </source>
</evidence>
<name>A0A0J8DDK7_CLOCY</name>
<dbReference type="GO" id="GO:1990599">
    <property type="term" value="F:3' overhang single-stranded DNA endodeoxyribonuclease activity"/>
    <property type="evidence" value="ECO:0007669"/>
    <property type="project" value="UniProtKB-EC"/>
</dbReference>
<organism evidence="7 8">
    <name type="scientific">Clostridium cylindrosporum DSM 605</name>
    <dbReference type="NCBI Taxonomy" id="1121307"/>
    <lineage>
        <taxon>Bacteria</taxon>
        <taxon>Bacillati</taxon>
        <taxon>Bacillota</taxon>
        <taxon>Clostridia</taxon>
        <taxon>Eubacteriales</taxon>
        <taxon>Clostridiaceae</taxon>
        <taxon>Clostridium</taxon>
    </lineage>
</organism>
<protein>
    <submittedName>
        <fullName evidence="7">Thermonuclease NucH</fullName>
        <ecNumber evidence="7">3.1.31.1</ecNumber>
    </submittedName>
</protein>
<evidence type="ECO:0000256" key="1">
    <source>
        <dbReference type="ARBA" id="ARBA00022722"/>
    </source>
</evidence>
<feature type="region of interest" description="Disordered" evidence="4">
    <location>
        <begin position="163"/>
        <end position="187"/>
    </location>
</feature>
<evidence type="ECO:0000256" key="5">
    <source>
        <dbReference type="SAM" id="SignalP"/>
    </source>
</evidence>
<keyword evidence="3 7" id="KW-0378">Hydrolase</keyword>
<dbReference type="Pfam" id="PF00565">
    <property type="entry name" value="SNase"/>
    <property type="match status" value="1"/>
</dbReference>
<feature type="domain" description="TNase-like" evidence="6">
    <location>
        <begin position="30"/>
        <end position="168"/>
    </location>
</feature>
<dbReference type="PROSITE" id="PS01284">
    <property type="entry name" value="TNASE_2"/>
    <property type="match status" value="1"/>
</dbReference>
<evidence type="ECO:0000313" key="7">
    <source>
        <dbReference type="EMBL" id="KMT22313.1"/>
    </source>
</evidence>
<dbReference type="SMART" id="SM00318">
    <property type="entry name" value="SNc"/>
    <property type="match status" value="1"/>
</dbReference>
<dbReference type="EMBL" id="LFVU01000023">
    <property type="protein sequence ID" value="KMT22313.1"/>
    <property type="molecule type" value="Genomic_DNA"/>
</dbReference>
<evidence type="ECO:0000256" key="3">
    <source>
        <dbReference type="ARBA" id="ARBA00022801"/>
    </source>
</evidence>
<comment type="caution">
    <text evidence="7">The sequence shown here is derived from an EMBL/GenBank/DDBJ whole genome shotgun (WGS) entry which is preliminary data.</text>
</comment>
<dbReference type="Gene3D" id="2.40.50.90">
    <property type="match status" value="1"/>
</dbReference>
<dbReference type="PROSITE" id="PS50830">
    <property type="entry name" value="TNASE_3"/>
    <property type="match status" value="1"/>
</dbReference>
<evidence type="ECO:0000256" key="4">
    <source>
        <dbReference type="SAM" id="MobiDB-lite"/>
    </source>
</evidence>
<feature type="signal peptide" evidence="5">
    <location>
        <begin position="1"/>
        <end position="26"/>
    </location>
</feature>
<dbReference type="GO" id="GO:0003676">
    <property type="term" value="F:nucleic acid binding"/>
    <property type="evidence" value="ECO:0007669"/>
    <property type="project" value="InterPro"/>
</dbReference>
<evidence type="ECO:0000313" key="8">
    <source>
        <dbReference type="Proteomes" id="UP000036756"/>
    </source>
</evidence>
<proteinExistence type="predicted"/>
<dbReference type="SUPFAM" id="SSF50199">
    <property type="entry name" value="Staphylococcal nuclease"/>
    <property type="match status" value="1"/>
</dbReference>
<dbReference type="AlphaFoldDB" id="A0A0J8DDK7"/>